<name>A0A8T3YKP4_9ARCH</name>
<proteinExistence type="predicted"/>
<dbReference type="SUPFAM" id="SSF51569">
    <property type="entry name" value="Aldolase"/>
    <property type="match status" value="1"/>
</dbReference>
<reference evidence="2" key="1">
    <citation type="submission" date="2020-07" db="EMBL/GenBank/DDBJ databases">
        <title>Huge and variable diversity of episymbiotic CPR bacteria and DPANN archaea in groundwater ecosystems.</title>
        <authorList>
            <person name="He C.Y."/>
            <person name="Keren R."/>
            <person name="Whittaker M."/>
            <person name="Farag I.F."/>
            <person name="Doudna J."/>
            <person name="Cate J.H.D."/>
            <person name="Banfield J.F."/>
        </authorList>
    </citation>
    <scope>NUCLEOTIDE SEQUENCE</scope>
    <source>
        <strain evidence="2">NC_groundwater_1296_Ag_S-0.2um_52_80</strain>
    </source>
</reference>
<dbReference type="Proteomes" id="UP000732298">
    <property type="component" value="Unassembled WGS sequence"/>
</dbReference>
<evidence type="ECO:0000259" key="1">
    <source>
        <dbReference type="Pfam" id="PF09863"/>
    </source>
</evidence>
<dbReference type="InterPro" id="IPR013785">
    <property type="entry name" value="Aldolase_TIM"/>
</dbReference>
<comment type="caution">
    <text evidence="2">The sequence shown here is derived from an EMBL/GenBank/DDBJ whole genome shotgun (WGS) entry which is preliminary data.</text>
</comment>
<gene>
    <name evidence="2" type="ORF">HY544_04830</name>
</gene>
<feature type="domain" description="DUF2090" evidence="1">
    <location>
        <begin position="7"/>
        <end position="299"/>
    </location>
</feature>
<evidence type="ECO:0000313" key="3">
    <source>
        <dbReference type="Proteomes" id="UP000732298"/>
    </source>
</evidence>
<dbReference type="Gene3D" id="3.20.20.70">
    <property type="entry name" value="Aldolase class I"/>
    <property type="match status" value="1"/>
</dbReference>
<dbReference type="Pfam" id="PF09863">
    <property type="entry name" value="DUF2090"/>
    <property type="match status" value="1"/>
</dbReference>
<organism evidence="2 3">
    <name type="scientific">Candidatus Iainarchaeum sp</name>
    <dbReference type="NCBI Taxonomy" id="3101447"/>
    <lineage>
        <taxon>Archaea</taxon>
        <taxon>Candidatus Iainarchaeota</taxon>
        <taxon>Candidatus Iainarchaeia</taxon>
        <taxon>Candidatus Iainarchaeales</taxon>
        <taxon>Candidatus Iainarchaeaceae</taxon>
        <taxon>Candidatus Iainarchaeum</taxon>
    </lineage>
</organism>
<sequence>MEIGYENDLLVLPFDHRGSLLKKLFGIEGRKPTEAEAREYASLKEMVYDGFLESVKLGVPKDGAAVLVDEEFGAKILKDAKAKGFITAMPTEKSGQDEFDFEHSDYKEHIKKIDPAIVKVLVRYNPEGDSALNERQLGRLKSISDFAHETGKKFMFELLVPATSRQLEVVGGDKGRYDRNMRPMLMVRAMEEIQKAGVEPDIWKLEGVDRIEDSKALVRQAHEGGRRAGIITLGRGEDPEKVKEWLKVGAKVNGIIGFAVGRTVFWEPMKALHEKRLTREQAARQVAENYKTLVDLWNGERD</sequence>
<evidence type="ECO:0000313" key="2">
    <source>
        <dbReference type="EMBL" id="MBI4210803.1"/>
    </source>
</evidence>
<dbReference type="EMBL" id="JACQPB010000042">
    <property type="protein sequence ID" value="MBI4210803.1"/>
    <property type="molecule type" value="Genomic_DNA"/>
</dbReference>
<dbReference type="InterPro" id="IPR018659">
    <property type="entry name" value="DUF2090"/>
</dbReference>
<accession>A0A8T3YKP4</accession>
<dbReference type="AlphaFoldDB" id="A0A8T3YKP4"/>
<protein>
    <submittedName>
        <fullName evidence="2">DUF2090 domain-containing protein</fullName>
    </submittedName>
</protein>